<dbReference type="PROSITE" id="PS50994">
    <property type="entry name" value="INTEGRASE"/>
    <property type="match status" value="1"/>
</dbReference>
<protein>
    <recommendedName>
        <fullName evidence="2">Integrase catalytic domain-containing protein</fullName>
    </recommendedName>
</protein>
<dbReference type="GO" id="GO:0015074">
    <property type="term" value="P:DNA integration"/>
    <property type="evidence" value="ECO:0007669"/>
    <property type="project" value="InterPro"/>
</dbReference>
<dbReference type="Proteomes" id="UP001187471">
    <property type="component" value="Unassembled WGS sequence"/>
</dbReference>
<sequence length="176" mass="20154">MSEHLRVMSNMIGKPKDAGHPLTDEQQVRAVIRSIPASWANMKQILTHSENIKNFSDVSQRVILEAETQNADKTLTYAAQEDSACKWQAWKTKKPFGKVGRATQPLEVVHSDICGPMSVKARHGASYFFTLIDDYTRYGYVYLISHRYNKALDCFKRFVAEVENQKEKILKTLRSD</sequence>
<dbReference type="Pfam" id="PF14223">
    <property type="entry name" value="Retrotran_gag_2"/>
    <property type="match status" value="1"/>
</dbReference>
<feature type="domain" description="Integrase catalytic" evidence="2">
    <location>
        <begin position="101"/>
        <end position="176"/>
    </location>
</feature>
<evidence type="ECO:0000256" key="1">
    <source>
        <dbReference type="SAM" id="MobiDB-lite"/>
    </source>
</evidence>
<dbReference type="InterPro" id="IPR012337">
    <property type="entry name" value="RNaseH-like_sf"/>
</dbReference>
<dbReference type="InterPro" id="IPR039537">
    <property type="entry name" value="Retrotran_Ty1/copia-like"/>
</dbReference>
<evidence type="ECO:0000259" key="2">
    <source>
        <dbReference type="PROSITE" id="PS50994"/>
    </source>
</evidence>
<feature type="region of interest" description="Disordered" evidence="1">
    <location>
        <begin position="1"/>
        <end position="21"/>
    </location>
</feature>
<dbReference type="SUPFAM" id="SSF53098">
    <property type="entry name" value="Ribonuclease H-like"/>
    <property type="match status" value="1"/>
</dbReference>
<organism evidence="3 4">
    <name type="scientific">Escallonia rubra</name>
    <dbReference type="NCBI Taxonomy" id="112253"/>
    <lineage>
        <taxon>Eukaryota</taxon>
        <taxon>Viridiplantae</taxon>
        <taxon>Streptophyta</taxon>
        <taxon>Embryophyta</taxon>
        <taxon>Tracheophyta</taxon>
        <taxon>Spermatophyta</taxon>
        <taxon>Magnoliopsida</taxon>
        <taxon>eudicotyledons</taxon>
        <taxon>Gunneridae</taxon>
        <taxon>Pentapetalae</taxon>
        <taxon>asterids</taxon>
        <taxon>campanulids</taxon>
        <taxon>Escalloniales</taxon>
        <taxon>Escalloniaceae</taxon>
        <taxon>Escallonia</taxon>
    </lineage>
</organism>
<name>A0AA88ULI3_9ASTE</name>
<dbReference type="Gene3D" id="3.30.420.10">
    <property type="entry name" value="Ribonuclease H-like superfamily/Ribonuclease H"/>
    <property type="match status" value="1"/>
</dbReference>
<dbReference type="InterPro" id="IPR036397">
    <property type="entry name" value="RNaseH_sf"/>
</dbReference>
<dbReference type="AlphaFoldDB" id="A0AA88ULI3"/>
<dbReference type="PANTHER" id="PTHR42648:SF27">
    <property type="entry name" value="RNA-DIRECTED DNA POLYMERASE"/>
    <property type="match status" value="1"/>
</dbReference>
<dbReference type="Pfam" id="PF00665">
    <property type="entry name" value="rve"/>
    <property type="match status" value="1"/>
</dbReference>
<evidence type="ECO:0000313" key="3">
    <source>
        <dbReference type="EMBL" id="KAK2989564.1"/>
    </source>
</evidence>
<dbReference type="PANTHER" id="PTHR42648">
    <property type="entry name" value="TRANSPOSASE, PUTATIVE-RELATED"/>
    <property type="match status" value="1"/>
</dbReference>
<evidence type="ECO:0000313" key="4">
    <source>
        <dbReference type="Proteomes" id="UP001187471"/>
    </source>
</evidence>
<dbReference type="InterPro" id="IPR001584">
    <property type="entry name" value="Integrase_cat-core"/>
</dbReference>
<gene>
    <name evidence="3" type="ORF">RJ640_018326</name>
</gene>
<comment type="caution">
    <text evidence="3">The sequence shown here is derived from an EMBL/GenBank/DDBJ whole genome shotgun (WGS) entry which is preliminary data.</text>
</comment>
<dbReference type="EMBL" id="JAVXUO010000727">
    <property type="protein sequence ID" value="KAK2989564.1"/>
    <property type="molecule type" value="Genomic_DNA"/>
</dbReference>
<reference evidence="3" key="1">
    <citation type="submission" date="2022-12" db="EMBL/GenBank/DDBJ databases">
        <title>Draft genome assemblies for two species of Escallonia (Escalloniales).</title>
        <authorList>
            <person name="Chanderbali A."/>
            <person name="Dervinis C."/>
            <person name="Anghel I."/>
            <person name="Soltis D."/>
            <person name="Soltis P."/>
            <person name="Zapata F."/>
        </authorList>
    </citation>
    <scope>NUCLEOTIDE SEQUENCE</scope>
    <source>
        <strain evidence="3">UCBG92.1500</strain>
        <tissue evidence="3">Leaf</tissue>
    </source>
</reference>
<dbReference type="GO" id="GO:0003676">
    <property type="term" value="F:nucleic acid binding"/>
    <property type="evidence" value="ECO:0007669"/>
    <property type="project" value="InterPro"/>
</dbReference>
<keyword evidence="4" id="KW-1185">Reference proteome</keyword>
<accession>A0AA88ULI3</accession>
<proteinExistence type="predicted"/>